<proteinExistence type="predicted"/>
<gene>
    <name evidence="1" type="ORF">M9R32_08790</name>
</gene>
<evidence type="ECO:0000313" key="1">
    <source>
        <dbReference type="EMBL" id="MCZ8537274.1"/>
    </source>
</evidence>
<protein>
    <submittedName>
        <fullName evidence="1">Uncharacterized protein</fullName>
    </submittedName>
</protein>
<dbReference type="RefSeq" id="WP_269926368.1">
    <property type="nucleotide sequence ID" value="NZ_JAMKBJ010000006.1"/>
</dbReference>
<reference evidence="1" key="1">
    <citation type="submission" date="2022-05" db="EMBL/GenBank/DDBJ databases">
        <authorList>
            <person name="Colautti A."/>
            <person name="Iacumin L."/>
        </authorList>
    </citation>
    <scope>NUCLEOTIDE SEQUENCE</scope>
    <source>
        <strain evidence="1">SK 55</strain>
    </source>
</reference>
<dbReference type="EMBL" id="JAMKBJ010000006">
    <property type="protein sequence ID" value="MCZ8537274.1"/>
    <property type="molecule type" value="Genomic_DNA"/>
</dbReference>
<name>A0A9X3LH53_9BACL</name>
<accession>A0A9X3LH53</accession>
<dbReference type="AlphaFoldDB" id="A0A9X3LH53"/>
<sequence>MPEVHVAMTDDYFAAFEQESQRIVNHTDGVVELMWNHTGSHMEVNLYVDNDFWATLSEAEQLALAEVIGDDLHETIEEPMIVDFRLETGRNIVVEGSLYGDYTVIK</sequence>
<keyword evidence="2" id="KW-1185">Reference proteome</keyword>
<comment type="caution">
    <text evidence="1">The sequence shown here is derived from an EMBL/GenBank/DDBJ whole genome shotgun (WGS) entry which is preliminary data.</text>
</comment>
<dbReference type="Proteomes" id="UP001152173">
    <property type="component" value="Unassembled WGS sequence"/>
</dbReference>
<evidence type="ECO:0000313" key="2">
    <source>
        <dbReference type="Proteomes" id="UP001152173"/>
    </source>
</evidence>
<organism evidence="1 2">
    <name type="scientific">Paenisporosarcina quisquiliarum</name>
    <dbReference type="NCBI Taxonomy" id="365346"/>
    <lineage>
        <taxon>Bacteria</taxon>
        <taxon>Bacillati</taxon>
        <taxon>Bacillota</taxon>
        <taxon>Bacilli</taxon>
        <taxon>Bacillales</taxon>
        <taxon>Caryophanaceae</taxon>
        <taxon>Paenisporosarcina</taxon>
    </lineage>
</organism>